<feature type="compositionally biased region" description="Polar residues" evidence="6">
    <location>
        <begin position="710"/>
        <end position="736"/>
    </location>
</feature>
<feature type="region of interest" description="Disordered" evidence="6">
    <location>
        <begin position="1162"/>
        <end position="1184"/>
    </location>
</feature>
<dbReference type="InterPro" id="IPR015813">
    <property type="entry name" value="Pyrv/PenolPyrv_kinase-like_dom"/>
</dbReference>
<feature type="region of interest" description="Disordered" evidence="6">
    <location>
        <begin position="953"/>
        <end position="1071"/>
    </location>
</feature>
<feature type="compositionally biased region" description="Polar residues" evidence="6">
    <location>
        <begin position="992"/>
        <end position="1011"/>
    </location>
</feature>
<feature type="region of interest" description="Disordered" evidence="6">
    <location>
        <begin position="1100"/>
        <end position="1126"/>
    </location>
</feature>
<gene>
    <name evidence="8" type="primary">PRP2</name>
    <name evidence="8" type="ORF">RSOLAG1IB_05844</name>
</gene>
<evidence type="ECO:0000313" key="8">
    <source>
        <dbReference type="EMBL" id="CEL52639.1"/>
    </source>
</evidence>
<feature type="region of interest" description="Disordered" evidence="6">
    <location>
        <begin position="1197"/>
        <end position="1220"/>
    </location>
</feature>
<dbReference type="Pfam" id="PF07738">
    <property type="entry name" value="Sad1_UNC"/>
    <property type="match status" value="1"/>
</dbReference>
<protein>
    <recommendedName>
        <fullName evidence="7">SUN domain-containing protein</fullName>
    </recommendedName>
</protein>
<dbReference type="SUPFAM" id="SSF51621">
    <property type="entry name" value="Phosphoenolpyruvate/pyruvate domain"/>
    <property type="match status" value="1"/>
</dbReference>
<name>A0A0B7F6X6_THACB</name>
<dbReference type="Proteomes" id="UP000059188">
    <property type="component" value="Unassembled WGS sequence"/>
</dbReference>
<dbReference type="GO" id="GO:0034975">
    <property type="term" value="P:protein folding in endoplasmic reticulum"/>
    <property type="evidence" value="ECO:0007669"/>
    <property type="project" value="TreeGrafter"/>
</dbReference>
<feature type="region of interest" description="Disordered" evidence="6">
    <location>
        <begin position="374"/>
        <end position="393"/>
    </location>
</feature>
<keyword evidence="2" id="KW-0812">Transmembrane</keyword>
<organism evidence="8 9">
    <name type="scientific">Thanatephorus cucumeris (strain AG1-IB / isolate 7/3/14)</name>
    <name type="common">Lettuce bottom rot fungus</name>
    <name type="synonym">Rhizoctonia solani</name>
    <dbReference type="NCBI Taxonomy" id="1108050"/>
    <lineage>
        <taxon>Eukaryota</taxon>
        <taxon>Fungi</taxon>
        <taxon>Dikarya</taxon>
        <taxon>Basidiomycota</taxon>
        <taxon>Agaricomycotina</taxon>
        <taxon>Agaricomycetes</taxon>
        <taxon>Cantharellales</taxon>
        <taxon>Ceratobasidiaceae</taxon>
        <taxon>Rhizoctonia</taxon>
        <taxon>Rhizoctonia solani AG-1</taxon>
    </lineage>
</organism>
<dbReference type="GO" id="GO:0005737">
    <property type="term" value="C:cytoplasm"/>
    <property type="evidence" value="ECO:0007669"/>
    <property type="project" value="TreeGrafter"/>
</dbReference>
<keyword evidence="9" id="KW-1185">Reference proteome</keyword>
<accession>A0A0B7F6X6</accession>
<evidence type="ECO:0000259" key="7">
    <source>
        <dbReference type="PROSITE" id="PS51469"/>
    </source>
</evidence>
<feature type="region of interest" description="Disordered" evidence="6">
    <location>
        <begin position="692"/>
        <end position="792"/>
    </location>
</feature>
<dbReference type="InterPro" id="IPR018523">
    <property type="entry name" value="Isocitrate_lyase_ph_CS"/>
</dbReference>
<evidence type="ECO:0000256" key="2">
    <source>
        <dbReference type="ARBA" id="ARBA00022692"/>
    </source>
</evidence>
<dbReference type="Pfam" id="PF13714">
    <property type="entry name" value="PEP_mutase"/>
    <property type="match status" value="1"/>
</dbReference>
<comment type="subcellular location">
    <subcellularLocation>
        <location evidence="1">Endomembrane system</location>
    </subcellularLocation>
</comment>
<dbReference type="InterPro" id="IPR039556">
    <property type="entry name" value="ICL/PEPM"/>
</dbReference>
<evidence type="ECO:0000256" key="6">
    <source>
        <dbReference type="SAM" id="MobiDB-lite"/>
    </source>
</evidence>
<dbReference type="OrthoDB" id="266334at2759"/>
<dbReference type="InterPro" id="IPR045120">
    <property type="entry name" value="Suco/Slp1-like"/>
</dbReference>
<feature type="coiled-coil region" evidence="5">
    <location>
        <begin position="830"/>
        <end position="882"/>
    </location>
</feature>
<dbReference type="EMBL" id="LN679109">
    <property type="protein sequence ID" value="CEL52639.1"/>
    <property type="molecule type" value="Genomic_DNA"/>
</dbReference>
<proteinExistence type="predicted"/>
<keyword evidence="3" id="KW-1133">Transmembrane helix</keyword>
<dbReference type="STRING" id="1108050.A0A0B7F6X6"/>
<reference evidence="8 9" key="1">
    <citation type="submission" date="2014-11" db="EMBL/GenBank/DDBJ databases">
        <authorList>
            <person name="Wibberg Daniel"/>
        </authorList>
    </citation>
    <scope>NUCLEOTIDE SEQUENCE [LARGE SCALE GENOMIC DNA]</scope>
    <source>
        <strain evidence="8">Rhizoctonia solani AG1-IB 7/3/14</strain>
    </source>
</reference>
<feature type="compositionally biased region" description="Acidic residues" evidence="6">
    <location>
        <begin position="1173"/>
        <end position="1184"/>
    </location>
</feature>
<feature type="compositionally biased region" description="Polar residues" evidence="6">
    <location>
        <begin position="1116"/>
        <end position="1126"/>
    </location>
</feature>
<feature type="compositionally biased region" description="Polar residues" evidence="6">
    <location>
        <begin position="1048"/>
        <end position="1065"/>
    </location>
</feature>
<feature type="domain" description="SUN" evidence="7">
    <location>
        <begin position="467"/>
        <end position="637"/>
    </location>
</feature>
<dbReference type="GO" id="GO:0016020">
    <property type="term" value="C:membrane"/>
    <property type="evidence" value="ECO:0007669"/>
    <property type="project" value="InterPro"/>
</dbReference>
<dbReference type="PANTHER" id="PTHR12953">
    <property type="entry name" value="MEMBRANE PROTEIN CH1 RELATED"/>
    <property type="match status" value="1"/>
</dbReference>
<dbReference type="InterPro" id="IPR040442">
    <property type="entry name" value="Pyrv_kinase-like_dom_sf"/>
</dbReference>
<evidence type="ECO:0000256" key="5">
    <source>
        <dbReference type="SAM" id="Coils"/>
    </source>
</evidence>
<dbReference type="AlphaFoldDB" id="A0A0B7F6X6"/>
<evidence type="ECO:0000256" key="3">
    <source>
        <dbReference type="ARBA" id="ARBA00022989"/>
    </source>
</evidence>
<evidence type="ECO:0000256" key="4">
    <source>
        <dbReference type="ARBA" id="ARBA00023136"/>
    </source>
</evidence>
<keyword evidence="4" id="KW-0472">Membrane</keyword>
<evidence type="ECO:0000313" key="9">
    <source>
        <dbReference type="Proteomes" id="UP000059188"/>
    </source>
</evidence>
<dbReference type="PROSITE" id="PS00161">
    <property type="entry name" value="ISOCITRATE_LYASE"/>
    <property type="match status" value="1"/>
</dbReference>
<dbReference type="PANTHER" id="PTHR12953:SF0">
    <property type="entry name" value="SUN DOMAIN-CONTAINING OSSIFICATION FACTOR"/>
    <property type="match status" value="1"/>
</dbReference>
<dbReference type="InterPro" id="IPR012919">
    <property type="entry name" value="SUN_dom"/>
</dbReference>
<dbReference type="GO" id="GO:0003824">
    <property type="term" value="F:catalytic activity"/>
    <property type="evidence" value="ECO:0007669"/>
    <property type="project" value="InterPro"/>
</dbReference>
<dbReference type="GO" id="GO:0012505">
    <property type="term" value="C:endomembrane system"/>
    <property type="evidence" value="ECO:0007669"/>
    <property type="project" value="UniProtKB-SubCell"/>
</dbReference>
<dbReference type="CDD" id="cd00377">
    <property type="entry name" value="ICL_PEPM"/>
    <property type="match status" value="1"/>
</dbReference>
<keyword evidence="5" id="KW-0175">Coiled coil</keyword>
<dbReference type="Gene3D" id="3.20.20.60">
    <property type="entry name" value="Phosphoenolpyruvate-binding domains"/>
    <property type="match status" value="1"/>
</dbReference>
<dbReference type="PROSITE" id="PS51469">
    <property type="entry name" value="SUN"/>
    <property type="match status" value="1"/>
</dbReference>
<evidence type="ECO:0000256" key="1">
    <source>
        <dbReference type="ARBA" id="ARBA00004308"/>
    </source>
</evidence>
<sequence>MVVQPVETFQREYIIPAHLRHTADEPLSAKASTRLRQMLARPGIVVAPGVCDGISARCALEAGFDCLYQSGAATTAAKLGMPDLAIATLPDFVQNASMITGLSYSTPLIADADTGFGGPAMVARTVQMYDRAGVAGLHIEDQVQTKRCGHLLGKQVVSTEEFVTRIRAAVQARDAIPGSDIVIIARTDSAQVLGMDEAIRRLQAAAAVGADVAFIEGVKTKELLEKTVKALYPTPVLVNVISGGLTPSFTTKEAEAMGAKIIIFSLVSCVAAAHGIREAMALLKKTGTDHTSARGMDPRKFFEVVGLDEVIEIDRRAGVRSRTWTGLSYDDSAILFSGYFCTTFYTGHCARLILAHQTTPAHDLTTQPIAVTKTAASPQPTSIQSRQPSSRSNPFRLLVPPSEPVCCLIPLPPVQPDPDPADDLLPFEEWKAKQLALSSTETRTTDHHAPTIVASLAEEPTIVSESTSTILVPVVETVGEAIPEFFPIEGRFNYASVDCTARVHSAGKSMKSASSILSSKKDKYMLAPCSAKNKHIVVELCDDIRVDTVQLANFEFFSGVFKDIAIYLGRSNNPHSPKLNWVSAGVFRAKNVRGIQTFRLYNLPNTFDRYIRIEFLSHYGKEYFCPVSLIRVYGLTQMEDWRIEEWKQEWQARRHVELTISSGDAQHSLVSSEPPIEEETTHYAHREGGDILAGTTHREDPSKDSIPASVITNDTAVSSDSHLRTNESGSSIPRNSSVDDRNSAHPNVTGRIQPLNSSSNATEDTKPTAGDSTMKARASKSKTQESASATTPMLKTTQVATPMPSTGGESIYRTIWNRLDMLERGSTLSLRYVEEQNQSVRQALRRLEEEVGRLRALTNREQQELQRSMRSAQQKQAEMEKRWSALLEQVNVLTEEVILEKRLGIAQLCLLTTVLVFMALTRGSRAETHLLSGMRRRVDSGLGLGRGFYPSYRAQSKPSISGRPFSWTRQNRRSTGDISHQDADRSPVTPVHSESPSQAFGTPSANTSRSPSGAEPRSPSKQSTKGVHFPQGLLPFPSLRPGNASGVRRSQSMSLPNDQLVNSPSIGKRPATGMKRLARTAHLHEVELDTQRRLRIQAEPAGDDNDTDHLNHDTESSGAPPTLNVTQHDDVRKTSEMHHPFGQHTDRPARKGPATVLGRRFQSTQAHPPDNGTEWEDTDADLDPEDPMQELIVEENRTAPRVPRLFSPPTPRTWGARRKARGFSVDTGSAMRMQCA</sequence>